<evidence type="ECO:0000313" key="1">
    <source>
        <dbReference type="EMBL" id="KAK0544831.1"/>
    </source>
</evidence>
<reference evidence="1" key="1">
    <citation type="journal article" date="2023" name="PhytoFront">
        <title>Draft Genome Resources of Seven Strains of Tilletia horrida, Causal Agent of Kernel Smut of Rice.</title>
        <authorList>
            <person name="Khanal S."/>
            <person name="Antony Babu S."/>
            <person name="Zhou X.G."/>
        </authorList>
    </citation>
    <scope>NUCLEOTIDE SEQUENCE</scope>
    <source>
        <strain evidence="1">TX6</strain>
    </source>
</reference>
<protein>
    <recommendedName>
        <fullName evidence="3">F-box domain-containing protein</fullName>
    </recommendedName>
</protein>
<evidence type="ECO:0000313" key="2">
    <source>
        <dbReference type="Proteomes" id="UP001176517"/>
    </source>
</evidence>
<comment type="caution">
    <text evidence="1">The sequence shown here is derived from an EMBL/GenBank/DDBJ whole genome shotgun (WGS) entry which is preliminary data.</text>
</comment>
<dbReference type="Proteomes" id="UP001176517">
    <property type="component" value="Unassembled WGS sequence"/>
</dbReference>
<gene>
    <name evidence="1" type="ORF">OC846_005909</name>
</gene>
<evidence type="ECO:0008006" key="3">
    <source>
        <dbReference type="Google" id="ProtNLM"/>
    </source>
</evidence>
<dbReference type="SUPFAM" id="SSF81383">
    <property type="entry name" value="F-box domain"/>
    <property type="match status" value="1"/>
</dbReference>
<sequence>MGASSQHGTVTSQALATPELLLHILIWLLPDREDLLACSLVSKAFNSTARALLVRHLNIAVGGIMKLKDRGNRNHQSVKDMLKSDKNSLLNVYVDQCGFGGAPIWNVRLFDEFIQSAYTEGGPTGVWRIKPSWYVDHYLVFSFPGPAANAVHDYQDIRWRAGGTLLRGMRGHSKRRPDVELSFGMISSQNILNILEDLPEVVPCISALHIECDVVRLNRNGGRGISQQAVATLISMNQYFPDWVNAATRVVERVCNTQRDARLSIFKDFRITTNAGSSGPRTPPARLEDVTQMMNNIHDFVEELWLQLNRVQFDAETVDHILSRTFPRLRKFSFRLPASPQPTPTADTLTGFLARHSLLEHIDISVEGVVPTLGRLRLERLRSLSLCEVDIDQLDSFLARHRHLIKLSVQKVRSPDRFDLPTLDIDSLDHIKEWIIDHRILKRLVAKHVSIKMATPIGLGTLTDLIERPELPIQERAPSSGITYLHVHITNEPWLQVLAQLASSFDYRSYPNLAELRLELSLGNSPAEAAIKANTRGANECLHSVIVSLTSADQLRVLHLHLRGASELSLDGDDERILPSYPRALQYVTWQVSNKGYTQTYRVLKKSWREGRWTSAYLKLTSHDHLPATRTVWSPYQPAPRLDHYGSLNNHVEPTMLF</sequence>
<dbReference type="AlphaFoldDB" id="A0AAN6GJW8"/>
<dbReference type="InterPro" id="IPR036047">
    <property type="entry name" value="F-box-like_dom_sf"/>
</dbReference>
<accession>A0AAN6GJW8</accession>
<name>A0AAN6GJW8_9BASI</name>
<keyword evidence="2" id="KW-1185">Reference proteome</keyword>
<proteinExistence type="predicted"/>
<organism evidence="1 2">
    <name type="scientific">Tilletia horrida</name>
    <dbReference type="NCBI Taxonomy" id="155126"/>
    <lineage>
        <taxon>Eukaryota</taxon>
        <taxon>Fungi</taxon>
        <taxon>Dikarya</taxon>
        <taxon>Basidiomycota</taxon>
        <taxon>Ustilaginomycotina</taxon>
        <taxon>Exobasidiomycetes</taxon>
        <taxon>Tilletiales</taxon>
        <taxon>Tilletiaceae</taxon>
        <taxon>Tilletia</taxon>
    </lineage>
</organism>
<dbReference type="EMBL" id="JAPDMZ010000260">
    <property type="protein sequence ID" value="KAK0544831.1"/>
    <property type="molecule type" value="Genomic_DNA"/>
</dbReference>